<feature type="domain" description="RecA family profile 1" evidence="4">
    <location>
        <begin position="101"/>
        <end position="280"/>
    </location>
</feature>
<keyword evidence="2" id="KW-0067">ATP-binding</keyword>
<dbReference type="Proteomes" id="UP001610563">
    <property type="component" value="Unassembled WGS sequence"/>
</dbReference>
<evidence type="ECO:0000313" key="5">
    <source>
        <dbReference type="EMBL" id="KAL2796738.1"/>
    </source>
</evidence>
<dbReference type="EMBL" id="JBFTWV010000024">
    <property type="protein sequence ID" value="KAL2796738.1"/>
    <property type="molecule type" value="Genomic_DNA"/>
</dbReference>
<dbReference type="Gene3D" id="3.40.50.300">
    <property type="entry name" value="P-loop containing nucleotide triphosphate hydrolases"/>
    <property type="match status" value="1"/>
</dbReference>
<comment type="caution">
    <text evidence="5">The sequence shown here is derived from an EMBL/GenBank/DDBJ whole genome shotgun (WGS) entry which is preliminary data.</text>
</comment>
<dbReference type="InterPro" id="IPR003593">
    <property type="entry name" value="AAA+_ATPase"/>
</dbReference>
<dbReference type="SMART" id="SM00382">
    <property type="entry name" value="AAA"/>
    <property type="match status" value="1"/>
</dbReference>
<feature type="region of interest" description="Disordered" evidence="3">
    <location>
        <begin position="443"/>
        <end position="479"/>
    </location>
</feature>
<evidence type="ECO:0000256" key="2">
    <source>
        <dbReference type="ARBA" id="ARBA00022840"/>
    </source>
</evidence>
<dbReference type="PANTHER" id="PTHR22942">
    <property type="entry name" value="RECA/RAD51/RADA DNA STRAND-PAIRING FAMILY MEMBER"/>
    <property type="match status" value="1"/>
</dbReference>
<dbReference type="Pfam" id="PF08423">
    <property type="entry name" value="Rad51"/>
    <property type="match status" value="1"/>
</dbReference>
<evidence type="ECO:0000256" key="1">
    <source>
        <dbReference type="ARBA" id="ARBA00022741"/>
    </source>
</evidence>
<evidence type="ECO:0000259" key="4">
    <source>
        <dbReference type="PROSITE" id="PS50162"/>
    </source>
</evidence>
<dbReference type="PANTHER" id="PTHR22942:SF66">
    <property type="entry name" value="RE19845P"/>
    <property type="match status" value="1"/>
</dbReference>
<keyword evidence="1" id="KW-0547">Nucleotide-binding</keyword>
<feature type="region of interest" description="Disordered" evidence="3">
    <location>
        <begin position="342"/>
        <end position="376"/>
    </location>
</feature>
<keyword evidence="5" id="KW-0378">Hydrolase</keyword>
<feature type="compositionally biased region" description="Basic and acidic residues" evidence="3">
    <location>
        <begin position="456"/>
        <end position="471"/>
    </location>
</feature>
<organism evidence="5 6">
    <name type="scientific">Aspergillus keveii</name>
    <dbReference type="NCBI Taxonomy" id="714993"/>
    <lineage>
        <taxon>Eukaryota</taxon>
        <taxon>Fungi</taxon>
        <taxon>Dikarya</taxon>
        <taxon>Ascomycota</taxon>
        <taxon>Pezizomycotina</taxon>
        <taxon>Eurotiomycetes</taxon>
        <taxon>Eurotiomycetidae</taxon>
        <taxon>Eurotiales</taxon>
        <taxon>Aspergillaceae</taxon>
        <taxon>Aspergillus</taxon>
        <taxon>Aspergillus subgen. Nidulantes</taxon>
    </lineage>
</organism>
<protein>
    <submittedName>
        <fullName evidence="5">P-loop containing nucleoside triphosphate hydrolase protein</fullName>
    </submittedName>
</protein>
<dbReference type="InterPro" id="IPR020588">
    <property type="entry name" value="RecA_ATP-bd"/>
</dbReference>
<evidence type="ECO:0000256" key="3">
    <source>
        <dbReference type="SAM" id="MobiDB-lite"/>
    </source>
</evidence>
<evidence type="ECO:0000313" key="6">
    <source>
        <dbReference type="Proteomes" id="UP001610563"/>
    </source>
</evidence>
<proteinExistence type="predicted"/>
<keyword evidence="6" id="KW-1185">Reference proteome</keyword>
<accession>A0ABR4GCI0</accession>
<reference evidence="5 6" key="1">
    <citation type="submission" date="2024-07" db="EMBL/GenBank/DDBJ databases">
        <title>Section-level genome sequencing and comparative genomics of Aspergillus sections Usti and Cavernicolus.</title>
        <authorList>
            <consortium name="Lawrence Berkeley National Laboratory"/>
            <person name="Nybo J.L."/>
            <person name="Vesth T.C."/>
            <person name="Theobald S."/>
            <person name="Frisvad J.C."/>
            <person name="Larsen T.O."/>
            <person name="Kjaerboelling I."/>
            <person name="Rothschild-Mancinelli K."/>
            <person name="Lyhne E.K."/>
            <person name="Kogle M.E."/>
            <person name="Barry K."/>
            <person name="Clum A."/>
            <person name="Na H."/>
            <person name="Ledsgaard L."/>
            <person name="Lin J."/>
            <person name="Lipzen A."/>
            <person name="Kuo A."/>
            <person name="Riley R."/>
            <person name="Mondo S."/>
            <person name="Labutti K."/>
            <person name="Haridas S."/>
            <person name="Pangalinan J."/>
            <person name="Salamov A.A."/>
            <person name="Simmons B.A."/>
            <person name="Magnuson J.K."/>
            <person name="Chen J."/>
            <person name="Drula E."/>
            <person name="Henrissat B."/>
            <person name="Wiebenga A."/>
            <person name="Lubbers R.J."/>
            <person name="Gomes A.C."/>
            <person name="Makela M.R."/>
            <person name="Stajich J."/>
            <person name="Grigoriev I.V."/>
            <person name="Mortensen U.H."/>
            <person name="De Vries R.P."/>
            <person name="Baker S.E."/>
            <person name="Andersen M.R."/>
        </authorList>
    </citation>
    <scope>NUCLEOTIDE SEQUENCE [LARGE SCALE GENOMIC DNA]</scope>
    <source>
        <strain evidence="5 6">CBS 209.92</strain>
    </source>
</reference>
<dbReference type="SUPFAM" id="SSF52540">
    <property type="entry name" value="P-loop containing nucleoside triphosphate hydrolases"/>
    <property type="match status" value="1"/>
</dbReference>
<gene>
    <name evidence="5" type="ORF">BJX66DRAFT_335715</name>
</gene>
<feature type="compositionally biased region" description="Polar residues" evidence="3">
    <location>
        <begin position="342"/>
        <end position="353"/>
    </location>
</feature>
<name>A0ABR4GCI0_9EURO</name>
<dbReference type="PROSITE" id="PS50162">
    <property type="entry name" value="RECA_2"/>
    <property type="match status" value="1"/>
</dbReference>
<dbReference type="InterPro" id="IPR013632">
    <property type="entry name" value="Rad51_C"/>
</dbReference>
<dbReference type="GO" id="GO:0016787">
    <property type="term" value="F:hydrolase activity"/>
    <property type="evidence" value="ECO:0007669"/>
    <property type="project" value="UniProtKB-KW"/>
</dbReference>
<feature type="region of interest" description="Disordered" evidence="3">
    <location>
        <begin position="287"/>
        <end position="321"/>
    </location>
</feature>
<dbReference type="InterPro" id="IPR027417">
    <property type="entry name" value="P-loop_NTPase"/>
</dbReference>
<sequence>MDLLSILPNFPIKPYAHILPPLERRRITTVDLISLDTLEIAKRAHVPPADVRRLANHLIKALHHDVGLEEIPRPEQSEPDSSLDLTVPLIPGPRTRLDFSRWCVISTLDPALDTLLDGGIPTGYVTEVTGESGSGKTQFLLGLLLAVQLPPPRGAAKSAIYISTEAFLATNRLSQLIESHPYLSSLAGDDAPSLEKVLSINAMDLESQDHILNYQLPVAIKRYNVGLVVIDSITSNYRAEHTSHDLVGLSTRSGELAKLGQMLRNLAANEDIAIVVANQVSDRFEGDAPISFPRVAGDRTPMSSPSQYQRDPIDRNSGAASPLPRQRLAELNNNESYQNTLAIPQSTPNIPSSSPLPPTQDDSHAQAQPDGSYLVGNPVRNEILSLQHQQRFFTGWGDAQPTIAPNVYPFRPPTLKTPTLGLVWSTQIACRIALKKHERSFDIPTERCAPPSREQLTSKEEHNEVNERPGRASENGRPGVASVDVENQRHMHKPPSTVKPMVTPSQSQPMEQTVQRSMKLVFSPWAGKGGSAHLQNEVEFEIWKGGIRAV</sequence>
<feature type="region of interest" description="Disordered" evidence="3">
    <location>
        <begin position="490"/>
        <end position="509"/>
    </location>
</feature>